<accession>A0A017T8G7</accession>
<dbReference type="AlphaFoldDB" id="A0A017T8G7"/>
<dbReference type="SUPFAM" id="SSF56059">
    <property type="entry name" value="Glutathione synthetase ATP-binding domain-like"/>
    <property type="match status" value="1"/>
</dbReference>
<dbReference type="STRING" id="1192034.CAP_3717"/>
<protein>
    <recommendedName>
        <fullName evidence="3">ATP-grasp domain-containing protein</fullName>
    </recommendedName>
</protein>
<proteinExistence type="predicted"/>
<organism evidence="1 2">
    <name type="scientific">Chondromyces apiculatus DSM 436</name>
    <dbReference type="NCBI Taxonomy" id="1192034"/>
    <lineage>
        <taxon>Bacteria</taxon>
        <taxon>Pseudomonadati</taxon>
        <taxon>Myxococcota</taxon>
        <taxon>Polyangia</taxon>
        <taxon>Polyangiales</taxon>
        <taxon>Polyangiaceae</taxon>
        <taxon>Chondromyces</taxon>
    </lineage>
</organism>
<dbReference type="Proteomes" id="UP000019678">
    <property type="component" value="Unassembled WGS sequence"/>
</dbReference>
<dbReference type="OrthoDB" id="20966at2"/>
<evidence type="ECO:0008006" key="3">
    <source>
        <dbReference type="Google" id="ProtNLM"/>
    </source>
</evidence>
<gene>
    <name evidence="1" type="ORF">CAP_3717</name>
</gene>
<dbReference type="RefSeq" id="WP_044243123.1">
    <property type="nucleotide sequence ID" value="NZ_ASRX01000028.1"/>
</dbReference>
<reference evidence="1 2" key="1">
    <citation type="submission" date="2013-05" db="EMBL/GenBank/DDBJ databases">
        <title>Genome assembly of Chondromyces apiculatus DSM 436.</title>
        <authorList>
            <person name="Sharma G."/>
            <person name="Khatri I."/>
            <person name="Kaur C."/>
            <person name="Mayilraj S."/>
            <person name="Subramanian S."/>
        </authorList>
    </citation>
    <scope>NUCLEOTIDE SEQUENCE [LARGE SCALE GENOMIC DNA]</scope>
    <source>
        <strain evidence="1 2">DSM 436</strain>
    </source>
</reference>
<name>A0A017T8G7_9BACT</name>
<sequence>MPPRRAWLLNLDADEELARPAGYTPNRAVLTRSRALAAQVGPLLGPDDVLIWPDEPPPAALPDGSPTSLPLPPLPGHAWCPTPRALRALRDAGTVPAPAPPLEVIRCVNHRRFCAALGQPLPGACFADTVEEITRTVASPSPTGLWLLKRPFGFAGRGRLRIPAGPLDASALSWISASLAPDGRHGGGLQVEPWMVRCGDFSQHGHLTPAGALVLGAPCVQRCDERGTWLATARAAPADLAPDEARALHEAATTTGEALAAAGYFGPFGIDAFRFRDAAGEVRWNPRCEINARYTMGWATGMGAVRPDLA</sequence>
<comment type="caution">
    <text evidence="1">The sequence shown here is derived from an EMBL/GenBank/DDBJ whole genome shotgun (WGS) entry which is preliminary data.</text>
</comment>
<evidence type="ECO:0000313" key="2">
    <source>
        <dbReference type="Proteomes" id="UP000019678"/>
    </source>
</evidence>
<dbReference type="eggNOG" id="ENOG5030J6J">
    <property type="taxonomic scope" value="Bacteria"/>
</dbReference>
<dbReference type="EMBL" id="ASRX01000028">
    <property type="protein sequence ID" value="EYF04906.1"/>
    <property type="molecule type" value="Genomic_DNA"/>
</dbReference>
<evidence type="ECO:0000313" key="1">
    <source>
        <dbReference type="EMBL" id="EYF04906.1"/>
    </source>
</evidence>
<keyword evidence="2" id="KW-1185">Reference proteome</keyword>